<evidence type="ECO:0000256" key="3">
    <source>
        <dbReference type="ARBA" id="ARBA00023242"/>
    </source>
</evidence>
<dbReference type="GO" id="GO:0017056">
    <property type="term" value="F:structural constituent of nuclear pore"/>
    <property type="evidence" value="ECO:0000318"/>
    <property type="project" value="GO_Central"/>
</dbReference>
<feature type="domain" description="NUP160 helical" evidence="5">
    <location>
        <begin position="543"/>
        <end position="736"/>
    </location>
</feature>
<evidence type="ECO:0000256" key="2">
    <source>
        <dbReference type="ARBA" id="ARBA00022448"/>
    </source>
</evidence>
<dbReference type="InterPro" id="IPR056536">
    <property type="entry name" value="TPR_NUP160_C"/>
</dbReference>
<dbReference type="STRING" id="3983.A0A2C9UEP0"/>
<feature type="domain" description="NUP160 middle TPR" evidence="7">
    <location>
        <begin position="916"/>
        <end position="1167"/>
    </location>
</feature>
<evidence type="ECO:0000259" key="4">
    <source>
        <dbReference type="Pfam" id="PF11715"/>
    </source>
</evidence>
<name>A0A2C9UEP0_MANES</name>
<organism evidence="8">
    <name type="scientific">Manihot esculenta</name>
    <name type="common">Cassava</name>
    <name type="synonym">Jatropha manihot</name>
    <dbReference type="NCBI Taxonomy" id="3983"/>
    <lineage>
        <taxon>Eukaryota</taxon>
        <taxon>Viridiplantae</taxon>
        <taxon>Streptophyta</taxon>
        <taxon>Embryophyta</taxon>
        <taxon>Tracheophyta</taxon>
        <taxon>Spermatophyta</taxon>
        <taxon>Magnoliopsida</taxon>
        <taxon>eudicotyledons</taxon>
        <taxon>Gunneridae</taxon>
        <taxon>Pentapetalae</taxon>
        <taxon>rosids</taxon>
        <taxon>fabids</taxon>
        <taxon>Malpighiales</taxon>
        <taxon>Euphorbiaceae</taxon>
        <taxon>Crotonoideae</taxon>
        <taxon>Manihoteae</taxon>
        <taxon>Manihot</taxon>
    </lineage>
</organism>
<dbReference type="InterPro" id="IPR056535">
    <property type="entry name" value="TPR_NUP160_M"/>
</dbReference>
<dbReference type="Pfam" id="PF23347">
    <property type="entry name" value="TPR_Nup160_C"/>
    <property type="match status" value="1"/>
</dbReference>
<evidence type="ECO:0000259" key="6">
    <source>
        <dbReference type="Pfam" id="PF23347"/>
    </source>
</evidence>
<dbReference type="InterPro" id="IPR021717">
    <property type="entry name" value="Nucleoporin_Nup160"/>
</dbReference>
<evidence type="ECO:0000313" key="8">
    <source>
        <dbReference type="EMBL" id="OAY28811.1"/>
    </source>
</evidence>
<evidence type="ECO:0000259" key="7">
    <source>
        <dbReference type="Pfam" id="PF23354"/>
    </source>
</evidence>
<dbReference type="Pfam" id="PF23354">
    <property type="entry name" value="TPR_NUP160_120_M"/>
    <property type="match status" value="1"/>
</dbReference>
<dbReference type="InterPro" id="IPR035192">
    <property type="entry name" value="NUP160_hel_plant"/>
</dbReference>
<comment type="subcellular location">
    <subcellularLocation>
        <location evidence="1">Nucleus</location>
    </subcellularLocation>
</comment>
<feature type="domain" description="NUP160 C-terminal TPR" evidence="6">
    <location>
        <begin position="1218"/>
        <end position="1481"/>
    </location>
</feature>
<dbReference type="EMBL" id="CM004401">
    <property type="protein sequence ID" value="OAY28811.1"/>
    <property type="molecule type" value="Genomic_DNA"/>
</dbReference>
<dbReference type="Pfam" id="PF17238">
    <property type="entry name" value="NUP160_helical_2"/>
    <property type="match status" value="1"/>
</dbReference>
<accession>A0A2C9UEP0</accession>
<dbReference type="GO" id="GO:0005643">
    <property type="term" value="C:nuclear pore"/>
    <property type="evidence" value="ECO:0000318"/>
    <property type="project" value="GO_Central"/>
</dbReference>
<gene>
    <name evidence="8" type="ORF">MANES_15G096100</name>
</gene>
<proteinExistence type="predicted"/>
<dbReference type="InterPro" id="IPR059141">
    <property type="entry name" value="Beta-prop_Nup120_160"/>
</dbReference>
<reference evidence="8" key="1">
    <citation type="submission" date="2016-02" db="EMBL/GenBank/DDBJ databases">
        <title>WGS assembly of Manihot esculenta.</title>
        <authorList>
            <person name="Bredeson J.V."/>
            <person name="Prochnik S.E."/>
            <person name="Lyons J.B."/>
            <person name="Schmutz J."/>
            <person name="Grimwood J."/>
            <person name="Vrebalov J."/>
            <person name="Bart R.S."/>
            <person name="Amuge T."/>
            <person name="Ferguson M.E."/>
            <person name="Green R."/>
            <person name="Putnam N."/>
            <person name="Stites J."/>
            <person name="Rounsley S."/>
            <person name="Rokhsar D.S."/>
        </authorList>
    </citation>
    <scope>NUCLEOTIDE SEQUENCE [LARGE SCALE GENOMIC DNA]</scope>
    <source>
        <tissue evidence="8">Leaf</tissue>
    </source>
</reference>
<evidence type="ECO:0000256" key="1">
    <source>
        <dbReference type="ARBA" id="ARBA00004123"/>
    </source>
</evidence>
<dbReference type="Pfam" id="PF11715">
    <property type="entry name" value="Beta-prop_Nup120_160"/>
    <property type="match status" value="1"/>
</dbReference>
<sequence>MAGRPTLAGMEVPIFGSDSVKWVELSVAADGDSSTGYATASAPLAPLTDDCASCSVIGDPPLYVIWRINKNLPRAIELLELSANKEFPRIGLRITFSDALCPFAYICSNEIGSPANPFLLYALTISGVAYVFKLRNFSGYTSSSAFPANEVIVCNLQRYLNNVTITSVAATSGCLVVGKSDGSVACFQLGLLEQTAPDFVYELRYDLGISRLWGFVSRGRMLGSMQDLVIQRLHGLKLLFGLHSDGTLQVWDLSYRAKLLSHTMSIPNSEGATFLRLWVGEATEDSSLIPLAMLYRSTMDVSMEMIHVCKLRFSLGDKISLSVVPPVQNIQLEEGECIDVKLTLEKIWILRDNGVMIHNSLRTDSNVEEGRCYALQEEFVAEQLFQSSELSSDDLLWIIHSIFSHTKDHVAPFISSIFLRRLLHPGVHHSTILRATFMDYNKHWTDTEFQSLTVGGLKKEIQSLIDHEGFSESPMSVFCSWKHFCTRYFHNWCKHNSPCGFLVQSSAVIGLVRNNSITLFRDMEKIEVLIDGSSDELLDHSFGLDICDDDSEREILVDVLRCIISLNQQLGKTASAIFYESLVGTSVISSEEIVPRLLKILETGYSSLVSSVHVSDLGGDFALEKELADHRNLRKFSVNLLFSLHALSRKTDSWGKILDVIETYLQFLVPQKVMQKLDAGMSLHISASILVQAASPIAKSMFDSAFDILLFVSYLLNVSGQINMSPDNVSRIQLEFVPMIQDIVFEWLIIHFFCTTPSESPAIEDFSSQLSSLQIDGSTDKRSWNERLGKCDFPLAFILMLTSQISFGDPNHSSSRHLPNPQDIVGSVREFTSWIIWGKSGEESHSFLKRSTEIALILLRHSQYDAVEYLLTIVEANSQREKIFRSIQDTSGDWCLLQHLLGCCLLAQARYGFHGMLKEKKVCEAIRCFFRASSGQGASQALQDLSHDAGLPYLGFDGCVASAEWKLHYYQWAMQIFEQYGISEGACQFALAALEQVDEALSQKDDSGGRDILSESATIIKGRLWANVFKFTLDLNHLYDSYCAILSNPDEESKYICLRRFIIVLYERGGMKVLCGGQIPFIGLAEKIEQELAWKAERSDILTKPNPYKLLYAFEMHRHNWRRAASYIYQYAARLRAELILKDHQHVSLVLQERLNALSASINALNLVHPAYAWIDPLHEGNSLQNECYPSKKAKKTVEEQLVVGDVQPQRLQFHIDIEKIENEFVLTSAEYLLSLANVKRTSTGKDDAPSDLVALLIQTNLYDMAFTVLLKFWKGSGLKRELENVFSAMSLKCCSNKIVSSSVGNDLRTHGLLLTSSTEDMVVHCSPDIGPMQQQSRGNTQWETLELYLEKYKAYHAGLPVTVAETLLRTDPQIELPLWLVHMFKESRRDRMWGMTGQVSNPASLFRLYVDYGRFTEATNLLLEYMEAFASVRPSDLIHRKRPFAAWFPYSTIERLWCQLDELINLGHMVDQCDKLKKLLHGALLNHLKLLKVDLNDGLLFLFLFHGSLLRNFMEILKVMVFMCSQLKVDSDDAISSAAC</sequence>
<keyword evidence="2" id="KW-0813">Transport</keyword>
<evidence type="ECO:0000259" key="5">
    <source>
        <dbReference type="Pfam" id="PF17238"/>
    </source>
</evidence>
<feature type="domain" description="Nucleoporin Nup120/160 beta-propeller" evidence="4">
    <location>
        <begin position="63"/>
        <end position="527"/>
    </location>
</feature>
<dbReference type="PANTHER" id="PTHR21286">
    <property type="entry name" value="NUCLEAR PORE COMPLEX PROTEIN NUP160"/>
    <property type="match status" value="1"/>
</dbReference>
<protein>
    <submittedName>
        <fullName evidence="8">Uncharacterized protein</fullName>
    </submittedName>
</protein>
<dbReference type="PANTHER" id="PTHR21286:SF0">
    <property type="entry name" value="NUCLEAR PORE COMPLEX PROTEIN NUP160"/>
    <property type="match status" value="1"/>
</dbReference>
<keyword evidence="3" id="KW-0539">Nucleus</keyword>